<dbReference type="EMBL" id="BNAW01000065">
    <property type="protein sequence ID" value="GHG46079.1"/>
    <property type="molecule type" value="Genomic_DNA"/>
</dbReference>
<evidence type="ECO:0000256" key="1">
    <source>
        <dbReference type="SAM" id="MobiDB-lite"/>
    </source>
</evidence>
<feature type="compositionally biased region" description="Basic and acidic residues" evidence="1">
    <location>
        <begin position="36"/>
        <end position="73"/>
    </location>
</feature>
<reference evidence="3" key="1">
    <citation type="journal article" date="2019" name="Int. J. Syst. Evol. Microbiol.">
        <title>The Global Catalogue of Microorganisms (GCM) 10K type strain sequencing project: providing services to taxonomists for standard genome sequencing and annotation.</title>
        <authorList>
            <consortium name="The Broad Institute Genomics Platform"/>
            <consortium name="The Broad Institute Genome Sequencing Center for Infectious Disease"/>
            <person name="Wu L."/>
            <person name="Ma J."/>
        </authorList>
    </citation>
    <scope>NUCLEOTIDE SEQUENCE [LARGE SCALE GENOMIC DNA]</scope>
    <source>
        <strain evidence="3">CGMCC 4.7680</strain>
    </source>
</reference>
<evidence type="ECO:0000313" key="3">
    <source>
        <dbReference type="Proteomes" id="UP000649955"/>
    </source>
</evidence>
<accession>A0ABQ3KRQ5</accession>
<feature type="compositionally biased region" description="Basic and acidic residues" evidence="1">
    <location>
        <begin position="19"/>
        <end position="29"/>
    </location>
</feature>
<name>A0ABQ3KRQ5_9PSEU</name>
<proteinExistence type="predicted"/>
<evidence type="ECO:0000313" key="2">
    <source>
        <dbReference type="EMBL" id="GHG46079.1"/>
    </source>
</evidence>
<organism evidence="2 3">
    <name type="scientific">Amycolatopsis bullii</name>
    <dbReference type="NCBI Taxonomy" id="941987"/>
    <lineage>
        <taxon>Bacteria</taxon>
        <taxon>Bacillati</taxon>
        <taxon>Actinomycetota</taxon>
        <taxon>Actinomycetes</taxon>
        <taxon>Pseudonocardiales</taxon>
        <taxon>Pseudonocardiaceae</taxon>
        <taxon>Amycolatopsis</taxon>
    </lineage>
</organism>
<gene>
    <name evidence="2" type="ORF">GCM10017567_80680</name>
</gene>
<sequence>MAPIAAIPDHAASARFRSRLSEHVGEDRQRRRGHQRGRDAVQRTDDQQQRAARGEGGQHRHDEEERGAEHEHPAAPQQVGRAPAQQGGTAQQPQV</sequence>
<feature type="region of interest" description="Disordered" evidence="1">
    <location>
        <begin position="1"/>
        <end position="95"/>
    </location>
</feature>
<feature type="compositionally biased region" description="Low complexity" evidence="1">
    <location>
        <begin position="82"/>
        <end position="95"/>
    </location>
</feature>
<comment type="caution">
    <text evidence="2">The sequence shown here is derived from an EMBL/GenBank/DDBJ whole genome shotgun (WGS) entry which is preliminary data.</text>
</comment>
<protein>
    <submittedName>
        <fullName evidence="2">Uncharacterized protein</fullName>
    </submittedName>
</protein>
<dbReference type="Proteomes" id="UP000649955">
    <property type="component" value="Unassembled WGS sequence"/>
</dbReference>
<keyword evidence="3" id="KW-1185">Reference proteome</keyword>